<dbReference type="Proteomes" id="UP000748108">
    <property type="component" value="Unassembled WGS sequence"/>
</dbReference>
<dbReference type="Pfam" id="PF13649">
    <property type="entry name" value="Methyltransf_25"/>
    <property type="match status" value="1"/>
</dbReference>
<keyword evidence="1 5" id="KW-0489">Methyltransferase</keyword>
<dbReference type="GO" id="GO:0032259">
    <property type="term" value="P:methylation"/>
    <property type="evidence" value="ECO:0007669"/>
    <property type="project" value="UniProtKB-KW"/>
</dbReference>
<accession>A0A947CY38</accession>
<name>A0A947CY38_HYDSH</name>
<keyword evidence="4 5" id="KW-0093">Biotin biosynthesis</keyword>
<comment type="similarity">
    <text evidence="5">Belongs to the methyltransferase superfamily.</text>
</comment>
<dbReference type="EMBL" id="JAHHQF010000070">
    <property type="protein sequence ID" value="MBT9282763.1"/>
    <property type="molecule type" value="Genomic_DNA"/>
</dbReference>
<evidence type="ECO:0000256" key="3">
    <source>
        <dbReference type="ARBA" id="ARBA00022691"/>
    </source>
</evidence>
<dbReference type="SUPFAM" id="SSF53335">
    <property type="entry name" value="S-adenosyl-L-methionine-dependent methyltransferases"/>
    <property type="match status" value="1"/>
</dbReference>
<dbReference type="CDD" id="cd02440">
    <property type="entry name" value="AdoMet_MTases"/>
    <property type="match status" value="1"/>
</dbReference>
<evidence type="ECO:0000313" key="7">
    <source>
        <dbReference type="EMBL" id="MBT9282763.1"/>
    </source>
</evidence>
<dbReference type="PANTHER" id="PTHR43861">
    <property type="entry name" value="TRANS-ACONITATE 2-METHYLTRANSFERASE-RELATED"/>
    <property type="match status" value="1"/>
</dbReference>
<dbReference type="Gene3D" id="3.40.50.150">
    <property type="entry name" value="Vaccinia Virus protein VP39"/>
    <property type="match status" value="1"/>
</dbReference>
<dbReference type="EC" id="2.1.1.197" evidence="5"/>
<evidence type="ECO:0000256" key="1">
    <source>
        <dbReference type="ARBA" id="ARBA00022603"/>
    </source>
</evidence>
<evidence type="ECO:0000313" key="8">
    <source>
        <dbReference type="Proteomes" id="UP000748108"/>
    </source>
</evidence>
<dbReference type="HAMAP" id="MF_00835">
    <property type="entry name" value="BioC"/>
    <property type="match status" value="1"/>
</dbReference>
<comment type="function">
    <text evidence="5">Converts the free carboxyl group of a malonyl-thioester to its methyl ester by transfer of a methyl group from S-adenosyl-L-methionine (SAM). It allows to synthesize pimeloyl-ACP via the fatty acid synthetic pathway.</text>
</comment>
<evidence type="ECO:0000259" key="6">
    <source>
        <dbReference type="Pfam" id="PF13649"/>
    </source>
</evidence>
<protein>
    <recommendedName>
        <fullName evidence="5">Malonyl-[acyl-carrier protein] O-methyltransferase</fullName>
        <shortName evidence="5">Malonyl-ACP O-methyltransferase</shortName>
        <ecNumber evidence="5">2.1.1.197</ecNumber>
    </recommendedName>
    <alternativeName>
        <fullName evidence="5">Biotin synthesis protein BioC</fullName>
    </alternativeName>
</protein>
<dbReference type="InterPro" id="IPR029063">
    <property type="entry name" value="SAM-dependent_MTases_sf"/>
</dbReference>
<dbReference type="GO" id="GO:0010340">
    <property type="term" value="F:carboxyl-O-methyltransferase activity"/>
    <property type="evidence" value="ECO:0007669"/>
    <property type="project" value="UniProtKB-UniRule"/>
</dbReference>
<dbReference type="InterPro" id="IPR041698">
    <property type="entry name" value="Methyltransf_25"/>
</dbReference>
<comment type="catalytic activity">
    <reaction evidence="5">
        <text>malonyl-[ACP] + S-adenosyl-L-methionine = malonyl-[ACP] methyl ester + S-adenosyl-L-homocysteine</text>
        <dbReference type="Rhea" id="RHEA:17105"/>
        <dbReference type="Rhea" id="RHEA-COMP:9623"/>
        <dbReference type="Rhea" id="RHEA-COMP:9954"/>
        <dbReference type="ChEBI" id="CHEBI:57856"/>
        <dbReference type="ChEBI" id="CHEBI:59789"/>
        <dbReference type="ChEBI" id="CHEBI:78449"/>
        <dbReference type="ChEBI" id="CHEBI:78845"/>
        <dbReference type="EC" id="2.1.1.197"/>
    </reaction>
</comment>
<dbReference type="InterPro" id="IPR011814">
    <property type="entry name" value="BioC"/>
</dbReference>
<proteinExistence type="inferred from homology"/>
<keyword evidence="3 5" id="KW-0949">S-adenosyl-L-methionine</keyword>
<dbReference type="PANTHER" id="PTHR43861:SF1">
    <property type="entry name" value="TRANS-ACONITATE 2-METHYLTRANSFERASE"/>
    <property type="match status" value="1"/>
</dbReference>
<comment type="caution">
    <text evidence="7">The sequence shown here is derived from an EMBL/GenBank/DDBJ whole genome shotgun (WGS) entry which is preliminary data.</text>
</comment>
<comment type="pathway">
    <text evidence="5">Cofactor biosynthesis; biotin biosynthesis.</text>
</comment>
<keyword evidence="2 5" id="KW-0808">Transferase</keyword>
<organism evidence="7 8">
    <name type="scientific">Hydrogenibacillus schlegelii</name>
    <name type="common">Bacillus schlegelii</name>
    <dbReference type="NCBI Taxonomy" id="1484"/>
    <lineage>
        <taxon>Bacteria</taxon>
        <taxon>Bacillati</taxon>
        <taxon>Bacillota</taxon>
        <taxon>Bacilli</taxon>
        <taxon>Bacillales</taxon>
        <taxon>Bacillales Family X. Incertae Sedis</taxon>
        <taxon>Hydrogenibacillus</taxon>
    </lineage>
</organism>
<evidence type="ECO:0000256" key="2">
    <source>
        <dbReference type="ARBA" id="ARBA00022679"/>
    </source>
</evidence>
<dbReference type="GO" id="GO:0009102">
    <property type="term" value="P:biotin biosynthetic process"/>
    <property type="evidence" value="ECO:0007669"/>
    <property type="project" value="UniProtKB-UniRule"/>
</dbReference>
<dbReference type="AlphaFoldDB" id="A0A947CY38"/>
<sequence length="270" mass="31046">MKEEIDRRLVARHFDLHAHEYDAHAEVQREMAERLMARLAHVEGPHRPPVRTVLDVGAGTGVLTRFLFERYPEAEITALDISEAMLWRARERLGTARVRWVQADVETWRCPRRYEVIASNAAFQWLSRPSEVVRKLSGCLADGGMLAVATFGPRTFWELFFAFRQAGDPAPRRGPTFPPMRFWSEAIRACGLKVEVLERIRVRRVYPSVRDFLKTVKKMGASHAPKSDRPLPRRVLARMEGWYGETFAVPGGVRATFEMIIAVARKRHEL</sequence>
<evidence type="ECO:0000256" key="5">
    <source>
        <dbReference type="HAMAP-Rule" id="MF_00835"/>
    </source>
</evidence>
<feature type="domain" description="Methyltransferase" evidence="6">
    <location>
        <begin position="53"/>
        <end position="144"/>
    </location>
</feature>
<gene>
    <name evidence="5" type="primary">bioC</name>
    <name evidence="7" type="ORF">KM312_09015</name>
</gene>
<reference evidence="7" key="1">
    <citation type="journal article" date="2021" name="Microbiology">
        <title>Metagenomic Analysis of the Microbial Community in the Underground Coal Fire Area (Kemerovo Region, Russia) Revealed Predominance of Thermophilic Members of the Phyla Deinococcus-thermus, Aquificae, and Firmicutes.</title>
        <authorList>
            <person name="Kadnikov V."/>
            <person name="Mardanov A.V."/>
            <person name="Beletsky A.V."/>
            <person name="Karnachuk O.V."/>
            <person name="Ravin N.V."/>
        </authorList>
    </citation>
    <scope>NUCLEOTIDE SEQUENCE</scope>
    <source>
        <strain evidence="7">RBS10-49</strain>
    </source>
</reference>
<evidence type="ECO:0000256" key="4">
    <source>
        <dbReference type="ARBA" id="ARBA00022756"/>
    </source>
</evidence>
<dbReference type="GO" id="GO:0102130">
    <property type="term" value="F:malonyl-CoA methyltransferase activity"/>
    <property type="evidence" value="ECO:0007669"/>
    <property type="project" value="UniProtKB-EC"/>
</dbReference>